<dbReference type="AlphaFoldDB" id="A0A8H3QPY6"/>
<comment type="caution">
    <text evidence="2">The sequence shown here is derived from an EMBL/GenBank/DDBJ whole genome shotgun (WGS) entry which is preliminary data.</text>
</comment>
<gene>
    <name evidence="2" type="ORF">RCL2_001481500</name>
</gene>
<evidence type="ECO:0000256" key="1">
    <source>
        <dbReference type="SAM" id="Phobius"/>
    </source>
</evidence>
<dbReference type="EMBL" id="BLAL01000172">
    <property type="protein sequence ID" value="GES87843.1"/>
    <property type="molecule type" value="Genomic_DNA"/>
</dbReference>
<keyword evidence="1" id="KW-0812">Transmembrane</keyword>
<feature type="transmembrane region" description="Helical" evidence="1">
    <location>
        <begin position="382"/>
        <end position="406"/>
    </location>
</feature>
<evidence type="ECO:0000313" key="3">
    <source>
        <dbReference type="Proteomes" id="UP000615446"/>
    </source>
</evidence>
<dbReference type="OrthoDB" id="2420894at2759"/>
<keyword evidence="1" id="KW-0472">Membrane</keyword>
<proteinExistence type="predicted"/>
<dbReference type="Proteomes" id="UP000615446">
    <property type="component" value="Unassembled WGS sequence"/>
</dbReference>
<evidence type="ECO:0000313" key="2">
    <source>
        <dbReference type="EMBL" id="GES87843.1"/>
    </source>
</evidence>
<reference evidence="2" key="1">
    <citation type="submission" date="2019-10" db="EMBL/GenBank/DDBJ databases">
        <title>Conservation and host-specific expression of non-tandemly repeated heterogenous ribosome RNA gene in arbuscular mycorrhizal fungi.</title>
        <authorList>
            <person name="Maeda T."/>
            <person name="Kobayashi Y."/>
            <person name="Nakagawa T."/>
            <person name="Ezawa T."/>
            <person name="Yamaguchi K."/>
            <person name="Bino T."/>
            <person name="Nishimoto Y."/>
            <person name="Shigenobu S."/>
            <person name="Kawaguchi M."/>
        </authorList>
    </citation>
    <scope>NUCLEOTIDE SEQUENCE</scope>
    <source>
        <strain evidence="2">HR1</strain>
    </source>
</reference>
<feature type="transmembrane region" description="Helical" evidence="1">
    <location>
        <begin position="426"/>
        <end position="448"/>
    </location>
</feature>
<name>A0A8H3QPY6_9GLOM</name>
<organism evidence="2 3">
    <name type="scientific">Rhizophagus clarus</name>
    <dbReference type="NCBI Taxonomy" id="94130"/>
    <lineage>
        <taxon>Eukaryota</taxon>
        <taxon>Fungi</taxon>
        <taxon>Fungi incertae sedis</taxon>
        <taxon>Mucoromycota</taxon>
        <taxon>Glomeromycotina</taxon>
        <taxon>Glomeromycetes</taxon>
        <taxon>Glomerales</taxon>
        <taxon>Glomeraceae</taxon>
        <taxon>Rhizophagus</taxon>
    </lineage>
</organism>
<protein>
    <submittedName>
        <fullName evidence="2">Uncharacterized protein</fullName>
    </submittedName>
</protein>
<accession>A0A8H3QPY6</accession>
<sequence length="530" mass="60277">MDTSLLVCSIEYVGVGQYCTLSTSDFNSSTYSTLRVNFLSSGSVVSFNNSINNGTLHYLSTDLMGLPYDGFLTKDTTMDLVVNKYFQALVLPNNTLLVSQVGPDNNTWSLKAIDVPKYTDRDKGYFNTNINTTFPKINDNLIFSDIKNILINFYDPVKLSDGKLSIYYQPNGQEKNLRQSTTCTSTTAKCTLENDDKRVTVTVLDSVLSKSGGNYFIQVDNNFVKDRVHEEPLLGIKENIWKFKIKDGKTPYPIISSISGLLRLNVEGTEIYQSKSNERNEFFNALLDELAEKVILIPRERLRKESKEQIDHDSNLLLISITIDETKNHDEKDANTAMLDLKNMMINLDQTFIGQGDHTKYLDYTYGFNPKPNYWEEYKFKLLGAFLAIIILSRNFAIFQFALIIFDFVMDILYITNNANDFPKLYIPSLIFFTIPIISNTIFAFLIITKENAKSVSKFSNWFIRNIKLASIFTILAGADIEILNFLHSNLAGLEIFNAPLSESAEHIIFWGSFLNILIEDVPQLIIQSI</sequence>
<keyword evidence="1" id="KW-1133">Transmembrane helix</keyword>